<protein>
    <recommendedName>
        <fullName evidence="3">Phage portal protein</fullName>
    </recommendedName>
</protein>
<dbReference type="RefSeq" id="WP_003861818.1">
    <property type="nucleotide sequence ID" value="NZ_CP011309.1"/>
</dbReference>
<dbReference type="HOGENOM" id="CLU_037838_0_0_11"/>
<dbReference type="EMBL" id="CP011309">
    <property type="protein sequence ID" value="AKF27796.1"/>
    <property type="molecule type" value="Genomic_DNA"/>
</dbReference>
<proteinExistence type="predicted"/>
<accession>A0A0F6Z6H7</accession>
<gene>
    <name evidence="1" type="ORF">YH66_09650</name>
</gene>
<evidence type="ECO:0000313" key="2">
    <source>
        <dbReference type="Proteomes" id="UP000034037"/>
    </source>
</evidence>
<dbReference type="PATRIC" id="fig|92706.3.peg.2015"/>
<dbReference type="AlphaFoldDB" id="A0A0F6Z6H7"/>
<keyword evidence="2" id="KW-1185">Reference proteome</keyword>
<sequence>MSLVNSAQNLLAEKSLLEAARAQVSRNRYRNRLKSALYDGTAKVRNLEIAVPPSLANIGVVSDWPKTVVDIRHERLQFQGWADDGRLGMDDVFTESKAALAVSESTLDAMTCGVAFLSVDQLDRDESPVMSAAHPSNATVLWDPLRGRPVAGYRRTETSWNEGTYWEFLYLPGETVVYEHRWSRSRVIGRLKIPGHMIAMSRMRNRLSPNKWQGRSEITPAVTYYTHAAVRTMLGMEINREYYIMPKRWALNADMELFGLDEDSTAEEKKEARMRAAADQMLMFPPPEPGDPEVKVGEFATAPPTPFMEQLKVYSQKLSGATGIPAAYLGFETANLPSGDSLRAWQERLVRSVENMQELANPDLTNIGMLLYSMFESGGGLSSEIDRRAFLGVDPQWRDASSPTKAADADASTKMIGAGVLPGSSRVARERAGLSPSEIRRLEADERRASYRTMVAQAAAGQPAEISSGAPETDYSQVKAQADALGALIRAGVDPEGAADRVGLSGIEFTGAVPVESRASSLEEA</sequence>
<name>A0A0F6Z6H7_9CORY</name>
<organism evidence="1 2">
    <name type="scientific">[Brevibacterium] flavum</name>
    <dbReference type="NCBI Taxonomy" id="92706"/>
    <lineage>
        <taxon>Bacteria</taxon>
        <taxon>Bacillati</taxon>
        <taxon>Actinomycetota</taxon>
        <taxon>Actinomycetes</taxon>
        <taxon>Mycobacteriales</taxon>
        <taxon>Corynebacteriaceae</taxon>
        <taxon>Corynebacterium</taxon>
    </lineage>
</organism>
<dbReference type="Proteomes" id="UP000034037">
    <property type="component" value="Chromosome"/>
</dbReference>
<reference evidence="1 2" key="1">
    <citation type="submission" date="2015-04" db="EMBL/GenBank/DDBJ databases">
        <title>Complete Genome Sequence of Brevibacterium flavum ATCC 15168.</title>
        <authorList>
            <person name="Ahn J."/>
            <person name="Park G."/>
            <person name="Jeon W."/>
            <person name="Jang Y."/>
            <person name="Jang M."/>
            <person name="Lee H."/>
            <person name="Lee H."/>
        </authorList>
    </citation>
    <scope>NUCLEOTIDE SEQUENCE [LARGE SCALE GENOMIC DNA]</scope>
    <source>
        <strain evidence="1 2">ATCC 15168</strain>
    </source>
</reference>
<evidence type="ECO:0000313" key="1">
    <source>
        <dbReference type="EMBL" id="AKF27796.1"/>
    </source>
</evidence>
<evidence type="ECO:0008006" key="3">
    <source>
        <dbReference type="Google" id="ProtNLM"/>
    </source>
</evidence>